<feature type="chain" id="PRO_5012328782" evidence="3">
    <location>
        <begin position="19"/>
        <end position="259"/>
    </location>
</feature>
<dbReference type="InterPro" id="IPR045328">
    <property type="entry name" value="Kre9/Knh1"/>
</dbReference>
<proteinExistence type="predicted"/>
<dbReference type="FunCoup" id="A0A1Z5SQC7">
    <property type="interactions" value="48"/>
</dbReference>
<keyword evidence="7" id="KW-1185">Reference proteome</keyword>
<evidence type="ECO:0000259" key="5">
    <source>
        <dbReference type="Pfam" id="PF10342"/>
    </source>
</evidence>
<evidence type="ECO:0000313" key="6">
    <source>
        <dbReference type="EMBL" id="OTA23010.1"/>
    </source>
</evidence>
<keyword evidence="1 3" id="KW-0732">Signal</keyword>
<evidence type="ECO:0000313" key="7">
    <source>
        <dbReference type="Proteomes" id="UP000194280"/>
    </source>
</evidence>
<accession>A0A1Z5SQC7</accession>
<evidence type="ECO:0000259" key="4">
    <source>
        <dbReference type="Pfam" id="PF05390"/>
    </source>
</evidence>
<dbReference type="Proteomes" id="UP000194280">
    <property type="component" value="Unassembled WGS sequence"/>
</dbReference>
<dbReference type="PANTHER" id="PTHR28154">
    <property type="entry name" value="CELL WALL SYNTHESIS PROTEIN KNH1-RELATED"/>
    <property type="match status" value="1"/>
</dbReference>
<dbReference type="InParanoid" id="A0A1Z5SQC7"/>
<comment type="caution">
    <text evidence="6">The sequence shown here is derived from an EMBL/GenBank/DDBJ whole genome shotgun (WGS) entry which is preliminary data.</text>
</comment>
<dbReference type="PANTHER" id="PTHR28154:SF1">
    <property type="entry name" value="CELL WALL SYNTHESIS PROTEIN KNH1-RELATED"/>
    <property type="match status" value="1"/>
</dbReference>
<reference evidence="6 7" key="1">
    <citation type="submission" date="2017-01" db="EMBL/GenBank/DDBJ databases">
        <title>The recent genome duplication of the halophilic yeast Hortaea werneckii: insights from long-read sequencing.</title>
        <authorList>
            <person name="Sinha S."/>
            <person name="Flibotte S."/>
            <person name="Neira M."/>
            <person name="Lenassi M."/>
            <person name="Gostincar C."/>
            <person name="Stajich J.E."/>
            <person name="Nislow C.E."/>
        </authorList>
    </citation>
    <scope>NUCLEOTIDE SEQUENCE [LARGE SCALE GENOMIC DNA]</scope>
    <source>
        <strain evidence="6 7">EXF-2000</strain>
    </source>
</reference>
<dbReference type="GO" id="GO:0031505">
    <property type="term" value="P:fungal-type cell wall organization"/>
    <property type="evidence" value="ECO:0007669"/>
    <property type="project" value="TreeGrafter"/>
</dbReference>
<feature type="signal peptide" evidence="3">
    <location>
        <begin position="1"/>
        <end position="18"/>
    </location>
</feature>
<dbReference type="InterPro" id="IPR018466">
    <property type="entry name" value="Kre9/Knh1-like_N"/>
</dbReference>
<evidence type="ECO:0000256" key="1">
    <source>
        <dbReference type="ARBA" id="ARBA00022729"/>
    </source>
</evidence>
<dbReference type="GO" id="GO:0006078">
    <property type="term" value="P:(1-&gt;6)-beta-D-glucan biosynthetic process"/>
    <property type="evidence" value="ECO:0007669"/>
    <property type="project" value="InterPro"/>
</dbReference>
<evidence type="ECO:0000256" key="2">
    <source>
        <dbReference type="SAM" id="MobiDB-lite"/>
    </source>
</evidence>
<dbReference type="VEuPathDB" id="FungiDB:BTJ68_14239"/>
<organism evidence="6 7">
    <name type="scientific">Hortaea werneckii EXF-2000</name>
    <dbReference type="NCBI Taxonomy" id="1157616"/>
    <lineage>
        <taxon>Eukaryota</taxon>
        <taxon>Fungi</taxon>
        <taxon>Dikarya</taxon>
        <taxon>Ascomycota</taxon>
        <taxon>Pezizomycotina</taxon>
        <taxon>Dothideomycetes</taxon>
        <taxon>Dothideomycetidae</taxon>
        <taxon>Mycosphaerellales</taxon>
        <taxon>Teratosphaeriaceae</taxon>
        <taxon>Hortaea</taxon>
    </lineage>
</organism>
<sequence length="259" mass="27255">MRVHLLSLAAALAPFALADVQFTKPAAGSTQNVGSLSMAWKESGDNTPIEDLQSYQIFLMYGGNTEDTWLQLATLVSQGDFSTGNQAQGTFDTGLAPSTKNAYFLRMVSVATEGGQVINFSNRFSISGMVGTIDATFTNAVPGGTDGPDGEDNAANNADSGAATSTMGTGDGVPYPLQTGLTKYAPMQPIPPTKITKKQYSPLYPTSSVSIATTWLPNPTIVTTVTASQTFSVSSMENTAAPASNPNPDMAKFLNRWKD</sequence>
<feature type="compositionally biased region" description="Low complexity" evidence="2">
    <location>
        <begin position="153"/>
        <end position="163"/>
    </location>
</feature>
<dbReference type="STRING" id="1157616.A0A1Z5SQC7"/>
<protein>
    <submittedName>
        <fullName evidence="6">Uncharacterized protein</fullName>
    </submittedName>
</protein>
<feature type="region of interest" description="Disordered" evidence="2">
    <location>
        <begin position="140"/>
        <end position="173"/>
    </location>
</feature>
<dbReference type="EMBL" id="MUNK01000326">
    <property type="protein sequence ID" value="OTA23010.1"/>
    <property type="molecule type" value="Genomic_DNA"/>
</dbReference>
<dbReference type="GO" id="GO:0042546">
    <property type="term" value="P:cell wall biogenesis"/>
    <property type="evidence" value="ECO:0007669"/>
    <property type="project" value="InterPro"/>
</dbReference>
<dbReference type="GO" id="GO:0005576">
    <property type="term" value="C:extracellular region"/>
    <property type="evidence" value="ECO:0007669"/>
    <property type="project" value="TreeGrafter"/>
</dbReference>
<dbReference type="AlphaFoldDB" id="A0A1Z5SQC7"/>
<feature type="domain" description="Yeast cell wall synthesis Kre9/Knh1 C-terminal" evidence="4">
    <location>
        <begin position="173"/>
        <end position="247"/>
    </location>
</feature>
<dbReference type="OrthoDB" id="2432613at2759"/>
<dbReference type="Pfam" id="PF05390">
    <property type="entry name" value="Kre9_KNH1_C"/>
    <property type="match status" value="1"/>
</dbReference>
<gene>
    <name evidence="6" type="ORF">BTJ68_14239</name>
</gene>
<name>A0A1Z5SQC7_HORWE</name>
<feature type="domain" description="Yeast cell wall synthesis Kre9/Knh1-like N-terminal" evidence="5">
    <location>
        <begin position="24"/>
        <end position="126"/>
    </location>
</feature>
<dbReference type="Pfam" id="PF10342">
    <property type="entry name" value="Kre9_KNH"/>
    <property type="match status" value="1"/>
</dbReference>
<dbReference type="InterPro" id="IPR008659">
    <property type="entry name" value="Kre9/Knh1_C"/>
</dbReference>
<evidence type="ECO:0000256" key="3">
    <source>
        <dbReference type="SAM" id="SignalP"/>
    </source>
</evidence>